<gene>
    <name evidence="2" type="primary">LOC137496014</name>
</gene>
<protein>
    <submittedName>
        <fullName evidence="2">Uncharacterized protein isoform X1</fullName>
    </submittedName>
</protein>
<dbReference type="RefSeq" id="XP_073805354.1">
    <property type="nucleotide sequence ID" value="XM_073949253.1"/>
</dbReference>
<evidence type="ECO:0000313" key="2">
    <source>
        <dbReference type="RefSeq" id="XP_073805354.1"/>
    </source>
</evidence>
<name>A0AC58JFU3_DANRE</name>
<accession>A0AC58JFU3</accession>
<keyword evidence="1" id="KW-1185">Reference proteome</keyword>
<evidence type="ECO:0000313" key="1">
    <source>
        <dbReference type="Proteomes" id="UP000000437"/>
    </source>
</evidence>
<reference evidence="2" key="1">
    <citation type="submission" date="2025-08" db="UniProtKB">
        <authorList>
            <consortium name="RefSeq"/>
        </authorList>
    </citation>
    <scope>IDENTIFICATION</scope>
    <source>
        <strain evidence="2">Tuebingen</strain>
        <tissue evidence="2">Fibroblasts and whole tissue</tissue>
    </source>
</reference>
<organism evidence="1 2">
    <name type="scientific">Danio rerio</name>
    <name type="common">Zebrafish</name>
    <name type="synonym">Brachydanio rerio</name>
    <dbReference type="NCBI Taxonomy" id="7955"/>
    <lineage>
        <taxon>Eukaryota</taxon>
        <taxon>Metazoa</taxon>
        <taxon>Chordata</taxon>
        <taxon>Craniata</taxon>
        <taxon>Vertebrata</taxon>
        <taxon>Euteleostomi</taxon>
        <taxon>Actinopterygii</taxon>
        <taxon>Neopterygii</taxon>
        <taxon>Teleostei</taxon>
        <taxon>Ostariophysi</taxon>
        <taxon>Cypriniformes</taxon>
        <taxon>Danionidae</taxon>
        <taxon>Danioninae</taxon>
        <taxon>Danio</taxon>
    </lineage>
</organism>
<dbReference type="Proteomes" id="UP000000437">
    <property type="component" value="Chromosome 1"/>
</dbReference>
<proteinExistence type="predicted"/>
<sequence length="412" mass="47410">MDSLKIMLYKSYKLTVNKTYRLICLSGNPPDVRILLLGASGAGKSSIGNAILGREAFKESGTRESEIQRGRVEDRNISIIDTPGFFNTHLTDEELQKQNEMMKSLDLCSPGPHVFLLIINLENFTDDHRNSVQKILKIFGPQALKFTMVLFTGREQMTKREWMLFMLSAEFLELVGHFRGQYHAINSPNQINQAHITELLEKIEETVKQNNYQHYNSEICSMARKKSIRIKAPQEVKNAFGGKNPVIRQNPAKPAWDSIPSGSILEDRRESLIEEVKENIREKKKQVEENIHPRLNQMKEAKQEEDKAKSESNARRCILLEETEKSYVSHVTHTKKTTEDSLETYQDFSCETRDKTAGSKNAYSPLSEVFWCHPGFGLPCWRIDPLLCHCLNLYNHTWTKDFLYLDSNLAHT</sequence>